<organism evidence="5 6">
    <name type="scientific">Flammeovirga aprica JL-4</name>
    <dbReference type="NCBI Taxonomy" id="694437"/>
    <lineage>
        <taxon>Bacteria</taxon>
        <taxon>Pseudomonadati</taxon>
        <taxon>Bacteroidota</taxon>
        <taxon>Cytophagia</taxon>
        <taxon>Cytophagales</taxon>
        <taxon>Flammeovirgaceae</taxon>
        <taxon>Flammeovirga</taxon>
    </lineage>
</organism>
<gene>
    <name evidence="5" type="ORF">HHU12_16535</name>
</gene>
<accession>A0A7X9RVN7</accession>
<evidence type="ECO:0000313" key="6">
    <source>
        <dbReference type="Proteomes" id="UP000576082"/>
    </source>
</evidence>
<comment type="caution">
    <text evidence="5">The sequence shown here is derived from an EMBL/GenBank/DDBJ whole genome shotgun (WGS) entry which is preliminary data.</text>
</comment>
<dbReference type="PANTHER" id="PTHR23518:SF2">
    <property type="entry name" value="MAJOR FACILITATOR SUPERFAMILY TRANSPORTER"/>
    <property type="match status" value="1"/>
</dbReference>
<dbReference type="SUPFAM" id="SSF103473">
    <property type="entry name" value="MFS general substrate transporter"/>
    <property type="match status" value="1"/>
</dbReference>
<dbReference type="AlphaFoldDB" id="A0A7X9RVN7"/>
<evidence type="ECO:0000256" key="3">
    <source>
        <dbReference type="ARBA" id="ARBA00023136"/>
    </source>
</evidence>
<reference evidence="5 6" key="1">
    <citation type="submission" date="2020-04" db="EMBL/GenBank/DDBJ databases">
        <title>Flammeovirga sp. SR4, a novel species isolated from seawater.</title>
        <authorList>
            <person name="Wang X."/>
        </authorList>
    </citation>
    <scope>NUCLEOTIDE SEQUENCE [LARGE SCALE GENOMIC DNA]</scope>
    <source>
        <strain evidence="5 6">ATCC 23126</strain>
    </source>
</reference>
<dbReference type="InterPro" id="IPR036259">
    <property type="entry name" value="MFS_trans_sf"/>
</dbReference>
<dbReference type="GO" id="GO:0022857">
    <property type="term" value="F:transmembrane transporter activity"/>
    <property type="evidence" value="ECO:0007669"/>
    <property type="project" value="InterPro"/>
</dbReference>
<feature type="transmembrane region" description="Helical" evidence="4">
    <location>
        <begin position="70"/>
        <end position="89"/>
    </location>
</feature>
<keyword evidence="2 4" id="KW-1133">Transmembrane helix</keyword>
<feature type="transmembrane region" description="Helical" evidence="4">
    <location>
        <begin position="95"/>
        <end position="121"/>
    </location>
</feature>
<proteinExistence type="predicted"/>
<dbReference type="RefSeq" id="WP_169657856.1">
    <property type="nucleotide sequence ID" value="NZ_JABANE010000044.1"/>
</dbReference>
<keyword evidence="3 4" id="KW-0472">Membrane</keyword>
<dbReference type="InterPro" id="IPR011701">
    <property type="entry name" value="MFS"/>
</dbReference>
<dbReference type="Gene3D" id="1.20.1250.20">
    <property type="entry name" value="MFS general substrate transporter like domains"/>
    <property type="match status" value="1"/>
</dbReference>
<evidence type="ECO:0000256" key="4">
    <source>
        <dbReference type="SAM" id="Phobius"/>
    </source>
</evidence>
<feature type="transmembrane region" description="Helical" evidence="4">
    <location>
        <begin position="133"/>
        <end position="153"/>
    </location>
</feature>
<dbReference type="EMBL" id="JABANE010000044">
    <property type="protein sequence ID" value="NME69587.1"/>
    <property type="molecule type" value="Genomic_DNA"/>
</dbReference>
<dbReference type="PANTHER" id="PTHR23518">
    <property type="entry name" value="C-METHYLTRANSFERASE"/>
    <property type="match status" value="1"/>
</dbReference>
<evidence type="ECO:0000256" key="2">
    <source>
        <dbReference type="ARBA" id="ARBA00022989"/>
    </source>
</evidence>
<evidence type="ECO:0000313" key="5">
    <source>
        <dbReference type="EMBL" id="NME69587.1"/>
    </source>
</evidence>
<keyword evidence="1 4" id="KW-0812">Transmembrane</keyword>
<evidence type="ECO:0000256" key="1">
    <source>
        <dbReference type="ARBA" id="ARBA00022692"/>
    </source>
</evidence>
<sequence>MHKNIKLLLLASIFTHMGANLLAPIYAIFIENIGGTLIDAGIAVGVYAIFKGVFYFLFDKIDETKLSKKTMMCIGYVLMGTGYGLYVFASSPIHVFLIQIIVSLGETVINPSWSAIIAMSLKKGKEKSIYSSFFGYRSFAEGFAAIIGALFAMQFGFSVIFSLMAMFSFGSGVLSLMVDEKEISEPENVKVA</sequence>
<dbReference type="Pfam" id="PF07690">
    <property type="entry name" value="MFS_1"/>
    <property type="match status" value="1"/>
</dbReference>
<keyword evidence="6" id="KW-1185">Reference proteome</keyword>
<protein>
    <submittedName>
        <fullName evidence="5">MFS transporter</fullName>
    </submittedName>
</protein>
<name>A0A7X9RVN7_9BACT</name>
<dbReference type="Proteomes" id="UP000576082">
    <property type="component" value="Unassembled WGS sequence"/>
</dbReference>
<feature type="transmembrane region" description="Helical" evidence="4">
    <location>
        <begin position="37"/>
        <end position="58"/>
    </location>
</feature>